<evidence type="ECO:0000256" key="1">
    <source>
        <dbReference type="SAM" id="MobiDB-lite"/>
    </source>
</evidence>
<evidence type="ECO:0008006" key="4">
    <source>
        <dbReference type="Google" id="ProtNLM"/>
    </source>
</evidence>
<comment type="caution">
    <text evidence="2">The sequence shown here is derived from an EMBL/GenBank/DDBJ whole genome shotgun (WGS) entry which is preliminary data.</text>
</comment>
<name>A0A918UY70_9ACTN</name>
<dbReference type="AlphaFoldDB" id="A0A918UY70"/>
<protein>
    <recommendedName>
        <fullName evidence="4">Transcriptional regulator</fullName>
    </recommendedName>
</protein>
<evidence type="ECO:0000313" key="2">
    <source>
        <dbReference type="EMBL" id="GGZ41604.1"/>
    </source>
</evidence>
<keyword evidence="3" id="KW-1185">Reference proteome</keyword>
<gene>
    <name evidence="2" type="ORF">GCM10010365_72920</name>
</gene>
<evidence type="ECO:0000313" key="3">
    <source>
        <dbReference type="Proteomes" id="UP000622166"/>
    </source>
</evidence>
<reference evidence="2" key="1">
    <citation type="journal article" date="2014" name="Int. J. Syst. Evol. Microbiol.">
        <title>Complete genome sequence of Corynebacterium casei LMG S-19264T (=DSM 44701T), isolated from a smear-ripened cheese.</title>
        <authorList>
            <consortium name="US DOE Joint Genome Institute (JGI-PGF)"/>
            <person name="Walter F."/>
            <person name="Albersmeier A."/>
            <person name="Kalinowski J."/>
            <person name="Ruckert C."/>
        </authorList>
    </citation>
    <scope>NUCLEOTIDE SEQUENCE</scope>
    <source>
        <strain evidence="2">JCM 4815</strain>
    </source>
</reference>
<dbReference type="NCBIfam" id="NF047541">
    <property type="entry name" value="telomere_Tpg"/>
    <property type="match status" value="1"/>
</dbReference>
<dbReference type="EMBL" id="BMVW01000026">
    <property type="protein sequence ID" value="GGZ41604.1"/>
    <property type="molecule type" value="Genomic_DNA"/>
</dbReference>
<dbReference type="NCBIfam" id="NF047542">
    <property type="entry name" value="telomere_Tap"/>
    <property type="match status" value="1"/>
</dbReference>
<proteinExistence type="predicted"/>
<organism evidence="2 3">
    <name type="scientific">Streptomyces poonensis</name>
    <dbReference type="NCBI Taxonomy" id="68255"/>
    <lineage>
        <taxon>Bacteria</taxon>
        <taxon>Bacillati</taxon>
        <taxon>Actinomycetota</taxon>
        <taxon>Actinomycetes</taxon>
        <taxon>Kitasatosporales</taxon>
        <taxon>Streptomycetaceae</taxon>
        <taxon>Streptomyces</taxon>
    </lineage>
</organism>
<dbReference type="InterPro" id="IPR058118">
    <property type="entry name" value="Tpg"/>
</dbReference>
<accession>A0A918UY70</accession>
<dbReference type="Proteomes" id="UP000622166">
    <property type="component" value="Unassembled WGS sequence"/>
</dbReference>
<feature type="region of interest" description="Disordered" evidence="1">
    <location>
        <begin position="66"/>
        <end position="94"/>
    </location>
</feature>
<sequence length="579" mass="63543">MQLAILSWDALDERSWPGAADMEPADIARALGIYAQRVITPRGSTAVSGLELMTALRPPTRAVQDPATGNWVSGHHPGSLGTQPMDPAPPEATPGHPVVVNSGWRGGFLNEEAYQWVRDVNLLTDEECTLPFAVGLDLNTAFLASTARLVVGLSGPEHFVNPPFNPKVPGSWLVDLSHNELDPRLPSPFTPTGERPTGPAWYQTHTVAYAQQLGYNVQPLEAYLRRETGAYLDPWHDRLKTAYVDTLADLGVTVDLDDRQFLAALERHKDVDPALVAVLAAIKATIKGGVGKLRERPQGRHYKEGERWPALQRPTWRPDIRAAVISKARVNMHRKLMNMAKLTGLYPLALLSDCGVYPSPGDSPLAFLRRARPGSGWSPLTASPPPPKGADAVGEIEDAIERADREAFTREPPKTLKGQIGFLLKQLKTTRAVAAELGVSQRSVERYRKGEHKHPPKDIQQKIDAAVRARWQPQVRKRRRKQAASTGGITVETRARFGCTAPIGTTDDGRFRRLTVHLPRRTRSACSTPATPGRATSRCARSSPIADGFKEVYFQDGGARAMGLSDVAINDIDYLDLDF</sequence>
<reference evidence="2" key="2">
    <citation type="submission" date="2020-09" db="EMBL/GenBank/DDBJ databases">
        <authorList>
            <person name="Sun Q."/>
            <person name="Ohkuma M."/>
        </authorList>
    </citation>
    <scope>NUCLEOTIDE SEQUENCE</scope>
    <source>
        <strain evidence="2">JCM 4815</strain>
    </source>
</reference>